<accession>A0AA96ZSZ1</accession>
<evidence type="ECO:0000256" key="1">
    <source>
        <dbReference type="SAM" id="Phobius"/>
    </source>
</evidence>
<sequence length="87" mass="9778">MNTKNKIKNKLLVLLSGLFLTFILLCGIALGAEDFLLTAFADDFSAVTDAGSQVYLVLLIFLSAVAVYVYYVWRDYEKDADFLIRKS</sequence>
<dbReference type="KEGG" id="mehf:MmiHf6_13290"/>
<keyword evidence="1" id="KW-0812">Transmembrane</keyword>
<dbReference type="AlphaFoldDB" id="A0AA96ZSZ1"/>
<name>A0AA96ZSZ1_9EURY</name>
<keyword evidence="3" id="KW-1185">Reference proteome</keyword>
<organism evidence="2 3">
    <name type="scientific">Methanimicrococcus hongohii</name>
    <dbReference type="NCBI Taxonomy" id="3028295"/>
    <lineage>
        <taxon>Archaea</taxon>
        <taxon>Methanobacteriati</taxon>
        <taxon>Methanobacteriota</taxon>
        <taxon>Stenosarchaea group</taxon>
        <taxon>Methanomicrobia</taxon>
        <taxon>Methanosarcinales</taxon>
        <taxon>Methanosarcinaceae</taxon>
        <taxon>Methanimicrococcus</taxon>
    </lineage>
</organism>
<evidence type="ECO:0000313" key="2">
    <source>
        <dbReference type="EMBL" id="WNY24004.1"/>
    </source>
</evidence>
<keyword evidence="1" id="KW-0472">Membrane</keyword>
<dbReference type="EMBL" id="CP131059">
    <property type="protein sequence ID" value="WNY24004.1"/>
    <property type="molecule type" value="Genomic_DNA"/>
</dbReference>
<keyword evidence="1" id="KW-1133">Transmembrane helix</keyword>
<proteinExistence type="predicted"/>
<evidence type="ECO:0000313" key="3">
    <source>
        <dbReference type="Proteomes" id="UP001302978"/>
    </source>
</evidence>
<feature type="transmembrane region" description="Helical" evidence="1">
    <location>
        <begin position="55"/>
        <end position="73"/>
    </location>
</feature>
<reference evidence="2 3" key="1">
    <citation type="submission" date="2023-07" db="EMBL/GenBank/DDBJ databases">
        <title>Closed genoem sequence of Methanomicrococcus sp. Hf6.</title>
        <authorList>
            <person name="Poehlein A."/>
            <person name="Protasov E."/>
            <person name="Platt K."/>
            <person name="Reeh H."/>
            <person name="Daniel R."/>
            <person name="Brune A."/>
        </authorList>
    </citation>
    <scope>NUCLEOTIDE SEQUENCE [LARGE SCALE GENOMIC DNA]</scope>
    <source>
        <strain evidence="2 3">Hf6</strain>
    </source>
</reference>
<protein>
    <submittedName>
        <fullName evidence="2">Uncharacterized protein</fullName>
    </submittedName>
</protein>
<dbReference type="Proteomes" id="UP001302978">
    <property type="component" value="Chromosome"/>
</dbReference>
<gene>
    <name evidence="2" type="ORF">MmiHf6_13290</name>
</gene>